<sequence>MNSLNLLPFFPFFDRVITAYDLLIFALGSLVLISCLLFYYQKIPKSNTKKEILDNPIYPSNDILLQSNSTNVYFKIAERKTSTFVTILAGILILLVVFTPFQDFLRL</sequence>
<organism evidence="2 3">
    <name type="scientific">Polaribacter atrinae</name>
    <dbReference type="NCBI Taxonomy" id="1333662"/>
    <lineage>
        <taxon>Bacteria</taxon>
        <taxon>Pseudomonadati</taxon>
        <taxon>Bacteroidota</taxon>
        <taxon>Flavobacteriia</taxon>
        <taxon>Flavobacteriales</taxon>
        <taxon>Flavobacteriaceae</taxon>
    </lineage>
</organism>
<evidence type="ECO:0000313" key="2">
    <source>
        <dbReference type="EMBL" id="OAD45459.1"/>
    </source>
</evidence>
<evidence type="ECO:0000313" key="3">
    <source>
        <dbReference type="Proteomes" id="UP000076923"/>
    </source>
</evidence>
<keyword evidence="1" id="KW-0812">Transmembrane</keyword>
<keyword evidence="1" id="KW-0472">Membrane</keyword>
<feature type="transmembrane region" description="Helical" evidence="1">
    <location>
        <begin position="20"/>
        <end position="40"/>
    </location>
</feature>
<dbReference type="STRING" id="1333662.LPB303_06830"/>
<accession>A0A176TCH2</accession>
<dbReference type="OrthoDB" id="1202661at2"/>
<comment type="caution">
    <text evidence="2">The sequence shown here is derived from an EMBL/GenBank/DDBJ whole genome shotgun (WGS) entry which is preliminary data.</text>
</comment>
<dbReference type="RefSeq" id="WP_068449138.1">
    <property type="nucleotide sequence ID" value="NZ_CANKUV010000002.1"/>
</dbReference>
<keyword evidence="3" id="KW-1185">Reference proteome</keyword>
<feature type="transmembrane region" description="Helical" evidence="1">
    <location>
        <begin position="83"/>
        <end position="101"/>
    </location>
</feature>
<evidence type="ECO:0000256" key="1">
    <source>
        <dbReference type="SAM" id="Phobius"/>
    </source>
</evidence>
<keyword evidence="1" id="KW-1133">Transmembrane helix</keyword>
<reference evidence="2 3" key="1">
    <citation type="submission" date="2016-02" db="EMBL/GenBank/DDBJ databases">
        <title>Draft genome sequence of Polaribacter atrinae KACC17473.</title>
        <authorList>
            <person name="Shin S.-K."/>
            <person name="Yi H."/>
        </authorList>
    </citation>
    <scope>NUCLEOTIDE SEQUENCE [LARGE SCALE GENOMIC DNA]</scope>
    <source>
        <strain evidence="2 3">KACC 17473</strain>
    </source>
</reference>
<dbReference type="EMBL" id="LVWE01000028">
    <property type="protein sequence ID" value="OAD45459.1"/>
    <property type="molecule type" value="Genomic_DNA"/>
</dbReference>
<proteinExistence type="predicted"/>
<protein>
    <submittedName>
        <fullName evidence="2">Uncharacterized protein</fullName>
    </submittedName>
</protein>
<dbReference type="AlphaFoldDB" id="A0A176TCH2"/>
<name>A0A176TCH2_9FLAO</name>
<dbReference type="Proteomes" id="UP000076923">
    <property type="component" value="Unassembled WGS sequence"/>
</dbReference>
<gene>
    <name evidence="2" type="ORF">LPB303_06830</name>
</gene>